<dbReference type="Pfam" id="PF00270">
    <property type="entry name" value="DEAD"/>
    <property type="match status" value="1"/>
</dbReference>
<dbReference type="GO" id="GO:0033592">
    <property type="term" value="F:RNA strand annealing activity"/>
    <property type="evidence" value="ECO:0007669"/>
    <property type="project" value="TreeGrafter"/>
</dbReference>
<dbReference type="AlphaFoldDB" id="A0A1B2IRC3"/>
<dbReference type="PROSITE" id="PS51195">
    <property type="entry name" value="Q_MOTIF"/>
    <property type="match status" value="1"/>
</dbReference>
<dbReference type="InterPro" id="IPR050547">
    <property type="entry name" value="DEAD_box_RNA_helicases"/>
</dbReference>
<evidence type="ECO:0000256" key="6">
    <source>
        <dbReference type="ARBA" id="ARBA00022840"/>
    </source>
</evidence>
<evidence type="ECO:0000256" key="9">
    <source>
        <dbReference type="ARBA" id="ARBA00067932"/>
    </source>
</evidence>
<dbReference type="Pfam" id="PF00271">
    <property type="entry name" value="Helicase_C"/>
    <property type="match status" value="1"/>
</dbReference>
<name>A0A1B2IRC3_LACHE</name>
<dbReference type="EMBL" id="CP017982">
    <property type="protein sequence ID" value="AYE60805.1"/>
    <property type="molecule type" value="Genomic_DNA"/>
</dbReference>
<dbReference type="PROSITE" id="PS51192">
    <property type="entry name" value="HELICASE_ATP_BIND_1"/>
    <property type="match status" value="1"/>
</dbReference>
<feature type="domain" description="DEAD-box RNA helicase Q" evidence="15">
    <location>
        <begin position="1"/>
        <end position="29"/>
    </location>
</feature>
<keyword evidence="5 11" id="KW-0347">Helicase</keyword>
<evidence type="ECO:0000259" key="13">
    <source>
        <dbReference type="PROSITE" id="PS51192"/>
    </source>
</evidence>
<evidence type="ECO:0000313" key="17">
    <source>
        <dbReference type="EMBL" id="AYE60805.1"/>
    </source>
</evidence>
<dbReference type="GO" id="GO:0009409">
    <property type="term" value="P:response to cold"/>
    <property type="evidence" value="ECO:0007669"/>
    <property type="project" value="TreeGrafter"/>
</dbReference>
<dbReference type="InterPro" id="IPR001650">
    <property type="entry name" value="Helicase_C-like"/>
</dbReference>
<dbReference type="PANTHER" id="PTHR47963">
    <property type="entry name" value="DEAD-BOX ATP-DEPENDENT RNA HELICASE 47, MITOCHONDRIAL"/>
    <property type="match status" value="1"/>
</dbReference>
<accession>A0A1B2IRC3</accession>
<dbReference type="OMA" id="FGCQALV"/>
<dbReference type="Gene3D" id="3.40.50.300">
    <property type="entry name" value="P-loop containing nucleotide triphosphate hydrolases"/>
    <property type="match status" value="2"/>
</dbReference>
<evidence type="ECO:0000259" key="14">
    <source>
        <dbReference type="PROSITE" id="PS51194"/>
    </source>
</evidence>
<dbReference type="PANTHER" id="PTHR47963:SF5">
    <property type="entry name" value="DEAD-BOX ATP-DEPENDENT RNA HELICASE CSHA"/>
    <property type="match status" value="1"/>
</dbReference>
<organism evidence="17 19">
    <name type="scientific">Lactobacillus helveticus</name>
    <name type="common">Lactobacillus suntoryeus</name>
    <dbReference type="NCBI Taxonomy" id="1587"/>
    <lineage>
        <taxon>Bacteria</taxon>
        <taxon>Bacillati</taxon>
        <taxon>Bacillota</taxon>
        <taxon>Bacilli</taxon>
        <taxon>Lactobacillales</taxon>
        <taxon>Lactobacillaceae</taxon>
        <taxon>Lactobacillus</taxon>
    </lineage>
</organism>
<dbReference type="InterPro" id="IPR014014">
    <property type="entry name" value="RNA_helicase_DEAD_Q_motif"/>
</dbReference>
<dbReference type="SUPFAM" id="SSF52540">
    <property type="entry name" value="P-loop containing nucleoside triphosphate hydrolases"/>
    <property type="match status" value="1"/>
</dbReference>
<dbReference type="GO" id="GO:0003724">
    <property type="term" value="F:RNA helicase activity"/>
    <property type="evidence" value="ECO:0007669"/>
    <property type="project" value="UniProtKB-EC"/>
</dbReference>
<proteinExistence type="inferred from homology"/>
<evidence type="ECO:0000313" key="18">
    <source>
        <dbReference type="Proteomes" id="UP000234562"/>
    </source>
</evidence>
<comment type="similarity">
    <text evidence="7 11">Belongs to the DEAD box helicase family.</text>
</comment>
<dbReference type="FunFam" id="3.40.50.300:FF:000108">
    <property type="entry name" value="ATP-dependent RNA helicase RhlE"/>
    <property type="match status" value="1"/>
</dbReference>
<dbReference type="CDD" id="cd18787">
    <property type="entry name" value="SF2_C_DEAD"/>
    <property type="match status" value="1"/>
</dbReference>
<keyword evidence="3 11" id="KW-0547">Nucleotide-binding</keyword>
<dbReference type="GO" id="GO:0005829">
    <property type="term" value="C:cytosol"/>
    <property type="evidence" value="ECO:0007669"/>
    <property type="project" value="TreeGrafter"/>
</dbReference>
<feature type="short sequence motif" description="Q motif" evidence="10">
    <location>
        <begin position="1"/>
        <end position="29"/>
    </location>
</feature>
<dbReference type="InterPro" id="IPR000629">
    <property type="entry name" value="RNA-helicase_DEAD-box_CS"/>
</dbReference>
<evidence type="ECO:0000313" key="16">
    <source>
        <dbReference type="EMBL" id="AUI73625.1"/>
    </source>
</evidence>
<evidence type="ECO:0000256" key="8">
    <source>
        <dbReference type="ARBA" id="ARBA00047984"/>
    </source>
</evidence>
<evidence type="ECO:0000259" key="15">
    <source>
        <dbReference type="PROSITE" id="PS51195"/>
    </source>
</evidence>
<evidence type="ECO:0000313" key="19">
    <source>
        <dbReference type="Proteomes" id="UP000267794"/>
    </source>
</evidence>
<feature type="domain" description="Helicase ATP-binding" evidence="13">
    <location>
        <begin position="32"/>
        <end position="207"/>
    </location>
</feature>
<reference evidence="16" key="3">
    <citation type="journal article" date="2018" name="Front. Microbiol.">
        <title>Comparative Genomics of Completely Sequenced Lactobacillus helveticus Genomes Provides Insights into Strain-Specific Genes and Resolves Metagenomics Data Down to the Strain Level.</title>
        <authorList>
            <person name="Schmid M."/>
            <person name="Muri J."/>
            <person name="Melidis D."/>
            <person name="Varadarajan A.R."/>
            <person name="Somerville V."/>
            <person name="Wicki A."/>
            <person name="Moser A."/>
            <person name="Bourqui M."/>
            <person name="Wenzel C."/>
            <person name="Eugster-Meier E."/>
            <person name="Frey J.E."/>
            <person name="Irmler S."/>
            <person name="Ahrens C.H."/>
        </authorList>
    </citation>
    <scope>NUCLEOTIDE SEQUENCE</scope>
    <source>
        <strain evidence="16">FAM8105</strain>
    </source>
</reference>
<reference evidence="18" key="1">
    <citation type="submission" date="2016-05" db="EMBL/GenBank/DDBJ databases">
        <title>Genome sequence of Lactobacillus helveticus FAM8105.</title>
        <authorList>
            <person name="Ahrens C."/>
            <person name="Schmid M."/>
        </authorList>
    </citation>
    <scope>NUCLEOTIDE SEQUENCE [LARGE SCALE GENOMIC DNA]</scope>
    <source>
        <strain evidence="18">FAM8105</strain>
    </source>
</reference>
<sequence>MKFSELGLNDALLKAIKRSGFEEATPIQEQTIPLALQGKDVIGQAQTGTGKTAAFGLPILQSIDKKEKAIQAIIQAIIIEPTRELAIQTQEELFRLGRDEHAHVQVVYGGADIRRQIRSLKQHAPSILVGTPGRLLDHLKRGTIDLDKVNTVVLDEADEMLDMGFIKDIESILKYAKNCKQTLLFSATMPKPILRIGEKFMKDPAIVQIKAKELTADLIDQYFVRAKESEKFDIMCRLIDVQGPDLALVFGRTKRRVDELTRGLQARGYNAAGIHGDLSQARRMAVLKRFREGKLDILVATDVAARGLDISGVTHVYNYDIPQDPDSYVHRIGRTGRAGQNGVSVTFVTPNEIGYMRTIEQLTKKKMSPIHLPTDDQALRGQLKQAKAEIEDLMKGDLGKYTQDASELLDNYSALDLVAAFLKNLAKDSTDIKVKITPEKPLSYKGDGRHGRGRRGHNNHGRGSGHGNYHRRRNSNNDYRHNGNRGRRGRGNGHEFAIKNKKD</sequence>
<dbReference type="EMBL" id="CP015496">
    <property type="protein sequence ID" value="AUI73625.1"/>
    <property type="molecule type" value="Genomic_DNA"/>
</dbReference>
<dbReference type="PROSITE" id="PS00039">
    <property type="entry name" value="DEAD_ATP_HELICASE"/>
    <property type="match status" value="1"/>
</dbReference>
<feature type="compositionally biased region" description="Basic residues" evidence="12">
    <location>
        <begin position="482"/>
        <end position="491"/>
    </location>
</feature>
<dbReference type="PROSITE" id="PS51194">
    <property type="entry name" value="HELICASE_CTER"/>
    <property type="match status" value="1"/>
</dbReference>
<dbReference type="GO" id="GO:0016787">
    <property type="term" value="F:hydrolase activity"/>
    <property type="evidence" value="ECO:0007669"/>
    <property type="project" value="UniProtKB-KW"/>
</dbReference>
<dbReference type="OrthoDB" id="9805696at2"/>
<evidence type="ECO:0000256" key="4">
    <source>
        <dbReference type="ARBA" id="ARBA00022801"/>
    </source>
</evidence>
<reference evidence="17 19" key="2">
    <citation type="submission" date="2016-10" db="EMBL/GenBank/DDBJ databases">
        <title>Complete genomic sequencing of Lactobacillus helveticus LH99 and comparative genome analysis.</title>
        <authorList>
            <person name="Li N."/>
            <person name="You C."/>
            <person name="Liu Z."/>
        </authorList>
    </citation>
    <scope>NUCLEOTIDE SEQUENCE [LARGE SCALE GENOMIC DNA]</scope>
    <source>
        <strain evidence="17 19">LH99</strain>
    </source>
</reference>
<evidence type="ECO:0000256" key="2">
    <source>
        <dbReference type="ARBA" id="ARBA00022490"/>
    </source>
</evidence>
<evidence type="ECO:0000256" key="10">
    <source>
        <dbReference type="PROSITE-ProRule" id="PRU00552"/>
    </source>
</evidence>
<dbReference type="GO" id="GO:0005840">
    <property type="term" value="C:ribosome"/>
    <property type="evidence" value="ECO:0007669"/>
    <property type="project" value="TreeGrafter"/>
</dbReference>
<evidence type="ECO:0000256" key="1">
    <source>
        <dbReference type="ARBA" id="ARBA00012552"/>
    </source>
</evidence>
<dbReference type="EC" id="3.6.4.13" evidence="1"/>
<dbReference type="InterPro" id="IPR027417">
    <property type="entry name" value="P-loop_NTPase"/>
</dbReference>
<evidence type="ECO:0000256" key="7">
    <source>
        <dbReference type="ARBA" id="ARBA00038437"/>
    </source>
</evidence>
<evidence type="ECO:0000256" key="11">
    <source>
        <dbReference type="RuleBase" id="RU000492"/>
    </source>
</evidence>
<feature type="compositionally biased region" description="Basic and acidic residues" evidence="12">
    <location>
        <begin position="492"/>
        <end position="503"/>
    </location>
</feature>
<protein>
    <recommendedName>
        <fullName evidence="9">ATP-dependent RNA helicase CshA</fullName>
        <ecNumber evidence="1">3.6.4.13</ecNumber>
    </recommendedName>
</protein>
<keyword evidence="6 11" id="KW-0067">ATP-binding</keyword>
<comment type="catalytic activity">
    <reaction evidence="8">
        <text>ATP + H2O = ADP + phosphate + H(+)</text>
        <dbReference type="Rhea" id="RHEA:13065"/>
        <dbReference type="ChEBI" id="CHEBI:15377"/>
        <dbReference type="ChEBI" id="CHEBI:15378"/>
        <dbReference type="ChEBI" id="CHEBI:30616"/>
        <dbReference type="ChEBI" id="CHEBI:43474"/>
        <dbReference type="ChEBI" id="CHEBI:456216"/>
        <dbReference type="EC" id="3.6.4.13"/>
    </reaction>
</comment>
<gene>
    <name evidence="17" type="ORF">BC335_0262</name>
    <name evidence="16" type="ORF">Lh8105_01335</name>
</gene>
<evidence type="ECO:0000256" key="5">
    <source>
        <dbReference type="ARBA" id="ARBA00022806"/>
    </source>
</evidence>
<evidence type="ECO:0000256" key="12">
    <source>
        <dbReference type="SAM" id="MobiDB-lite"/>
    </source>
</evidence>
<dbReference type="CDD" id="cd00268">
    <property type="entry name" value="DEADc"/>
    <property type="match status" value="1"/>
</dbReference>
<keyword evidence="4 11" id="KW-0378">Hydrolase</keyword>
<dbReference type="GO" id="GO:0005524">
    <property type="term" value="F:ATP binding"/>
    <property type="evidence" value="ECO:0007669"/>
    <property type="project" value="UniProtKB-KW"/>
</dbReference>
<dbReference type="RefSeq" id="WP_012211361.1">
    <property type="nucleotide sequence ID" value="NZ_CP015496.1"/>
</dbReference>
<dbReference type="SMART" id="SM00490">
    <property type="entry name" value="HELICc"/>
    <property type="match status" value="1"/>
</dbReference>
<dbReference type="Proteomes" id="UP000234562">
    <property type="component" value="Chromosome"/>
</dbReference>
<keyword evidence="2" id="KW-0963">Cytoplasm</keyword>
<feature type="region of interest" description="Disordered" evidence="12">
    <location>
        <begin position="440"/>
        <end position="503"/>
    </location>
</feature>
<dbReference type="InterPro" id="IPR044742">
    <property type="entry name" value="DEAD/DEAH_RhlB"/>
</dbReference>
<dbReference type="InterPro" id="IPR011545">
    <property type="entry name" value="DEAD/DEAH_box_helicase_dom"/>
</dbReference>
<dbReference type="InterPro" id="IPR014001">
    <property type="entry name" value="Helicase_ATP-bd"/>
</dbReference>
<evidence type="ECO:0000256" key="3">
    <source>
        <dbReference type="ARBA" id="ARBA00022741"/>
    </source>
</evidence>
<feature type="domain" description="Helicase C-terminal" evidence="14">
    <location>
        <begin position="218"/>
        <end position="378"/>
    </location>
</feature>
<feature type="compositionally biased region" description="Basic residues" evidence="12">
    <location>
        <begin position="451"/>
        <end position="460"/>
    </location>
</feature>
<dbReference type="Proteomes" id="UP000267794">
    <property type="component" value="Chromosome"/>
</dbReference>
<dbReference type="SMART" id="SM00487">
    <property type="entry name" value="DEXDc"/>
    <property type="match status" value="1"/>
</dbReference>